<feature type="transmembrane region" description="Helical" evidence="6">
    <location>
        <begin position="369"/>
        <end position="391"/>
    </location>
</feature>
<proteinExistence type="predicted"/>
<evidence type="ECO:0000256" key="2">
    <source>
        <dbReference type="ARBA" id="ARBA00022475"/>
    </source>
</evidence>
<dbReference type="EMBL" id="FOFU01000005">
    <property type="protein sequence ID" value="SEQ52661.1"/>
    <property type="molecule type" value="Genomic_DNA"/>
</dbReference>
<feature type="transmembrane region" description="Helical" evidence="6">
    <location>
        <begin position="397"/>
        <end position="419"/>
    </location>
</feature>
<keyword evidence="3 6" id="KW-0812">Transmembrane</keyword>
<keyword evidence="5 6" id="KW-0472">Membrane</keyword>
<evidence type="ECO:0000256" key="6">
    <source>
        <dbReference type="SAM" id="Phobius"/>
    </source>
</evidence>
<dbReference type="RefSeq" id="WP_074643842.1">
    <property type="nucleotide sequence ID" value="NZ_FOFU01000005.1"/>
</dbReference>
<dbReference type="SUPFAM" id="SSF82866">
    <property type="entry name" value="Multidrug efflux transporter AcrB transmembrane domain"/>
    <property type="match status" value="2"/>
</dbReference>
<comment type="subcellular location">
    <subcellularLocation>
        <location evidence="1">Cell membrane</location>
        <topology evidence="1">Multi-pass membrane protein</topology>
    </subcellularLocation>
</comment>
<feature type="domain" description="Membrane transport protein MMPL" evidence="7">
    <location>
        <begin position="210"/>
        <end position="417"/>
    </location>
</feature>
<sequence length="801" mass="89469">MKNRSLLLNNYFQNISQKKLLGGWIFYHALIVVFFLVSLIVFRGRIGIDSDLFNLVPKNISMASVKKADDKMMSVTSQNVFVLVANEDFLEAKKVAENVYSQLKDSKNFESISLYNDVSAMGEITDFLYQFRSFLIDEKTADSILASDEGAQDFAIEALSKAYGGFTMLPLDNLDSDPFLLTEYNLQNYLNALQNSGTAMSVKDGVLASSFDGRWYVMIRGVLSRRGSKLASKDNAITEIYRVCEKAGTAESGTSFVYSGTPFHSHESSNSASREIAIIATVSMLVVIILLIFIFRSVRPLIFSVGSILVSLGIAVLATLAVFHRMHVITLVFGTSLIGSCIDYSLHFFTHWSANKELKSSIEIRNHIFSGLLMAIISTGICFAILLFAPFMILKQMSFFCLAGLISSFLTTVAVYPYIKLPEQRGNVRFTNGFAKLASNLERKWVGRTVIISLFVLSILSIAVFHKNVKIKNNLLSLYDMKGRLLQNEITASQVIQYTPGGWYIVSGETEDEALKNEEKLRKEFETLTDGSVGYISTSSFIPSKETQKKSREAYKKLMKSAPEQLQALGFDEVENFDAYMSLAADYELTKNSYVSFENGNVPAFVESAISSAWLGNVDGKYFTVLLPTKVTDYAAYRSLADADDNVYFISKSQDISADLDSLTVMILKFFIAAYILMFIMLRFFYSWKQAFKIISVPFLIILVVVACFAAFNINMEFFSVTGLILVFGLGLDYIIYMMENEKKSNSILEPFATMVSFVTTIISFGALALSSFKPVHLIGLSIFIGLATAYISSFFYGRQE</sequence>
<dbReference type="InterPro" id="IPR050545">
    <property type="entry name" value="Mycobact_MmpL"/>
</dbReference>
<feature type="transmembrane region" description="Helical" evidence="6">
    <location>
        <begin position="694"/>
        <end position="712"/>
    </location>
</feature>
<name>A0A1H9GRG6_9SPIR</name>
<protein>
    <submittedName>
        <fullName evidence="8">Predicted exporter</fullName>
    </submittedName>
</protein>
<accession>A0A1H9GRG6</accession>
<keyword evidence="4 6" id="KW-1133">Transmembrane helix</keyword>
<dbReference type="AlphaFoldDB" id="A0A1H9GRG6"/>
<keyword evidence="2" id="KW-1003">Cell membrane</keyword>
<feature type="transmembrane region" description="Helical" evidence="6">
    <location>
        <begin position="302"/>
        <end position="323"/>
    </location>
</feature>
<feature type="transmembrane region" description="Helical" evidence="6">
    <location>
        <begin position="748"/>
        <end position="770"/>
    </location>
</feature>
<evidence type="ECO:0000256" key="3">
    <source>
        <dbReference type="ARBA" id="ARBA00022692"/>
    </source>
</evidence>
<feature type="transmembrane region" description="Helical" evidence="6">
    <location>
        <begin position="445"/>
        <end position="465"/>
    </location>
</feature>
<gene>
    <name evidence="8" type="ORF">SAMN04487977_105111</name>
</gene>
<keyword evidence="9" id="KW-1185">Reference proteome</keyword>
<dbReference type="Proteomes" id="UP000182360">
    <property type="component" value="Unassembled WGS sequence"/>
</dbReference>
<dbReference type="STRING" id="163.SAMN04487775_11027"/>
<dbReference type="GO" id="GO:0005886">
    <property type="term" value="C:plasma membrane"/>
    <property type="evidence" value="ECO:0007669"/>
    <property type="project" value="UniProtKB-SubCell"/>
</dbReference>
<feature type="transmembrane region" description="Helical" evidence="6">
    <location>
        <begin position="663"/>
        <end position="682"/>
    </location>
</feature>
<feature type="transmembrane region" description="Helical" evidence="6">
    <location>
        <begin position="329"/>
        <end position="349"/>
    </location>
</feature>
<feature type="transmembrane region" description="Helical" evidence="6">
    <location>
        <begin position="21"/>
        <end position="42"/>
    </location>
</feature>
<dbReference type="Gene3D" id="1.20.1640.10">
    <property type="entry name" value="Multidrug efflux transporter AcrB transmembrane domain"/>
    <property type="match status" value="2"/>
</dbReference>
<dbReference type="InterPro" id="IPR004869">
    <property type="entry name" value="MMPL_dom"/>
</dbReference>
<dbReference type="PANTHER" id="PTHR33406">
    <property type="entry name" value="MEMBRANE PROTEIN MJ1562-RELATED"/>
    <property type="match status" value="1"/>
</dbReference>
<organism evidence="8 9">
    <name type="scientific">Treponema bryantii</name>
    <dbReference type="NCBI Taxonomy" id="163"/>
    <lineage>
        <taxon>Bacteria</taxon>
        <taxon>Pseudomonadati</taxon>
        <taxon>Spirochaetota</taxon>
        <taxon>Spirochaetia</taxon>
        <taxon>Spirochaetales</taxon>
        <taxon>Treponemataceae</taxon>
        <taxon>Treponema</taxon>
    </lineage>
</organism>
<evidence type="ECO:0000256" key="1">
    <source>
        <dbReference type="ARBA" id="ARBA00004651"/>
    </source>
</evidence>
<evidence type="ECO:0000256" key="5">
    <source>
        <dbReference type="ARBA" id="ARBA00023136"/>
    </source>
</evidence>
<dbReference type="PANTHER" id="PTHR33406:SF13">
    <property type="entry name" value="MEMBRANE PROTEIN YDFJ"/>
    <property type="match status" value="1"/>
</dbReference>
<reference evidence="8 9" key="1">
    <citation type="submission" date="2016-10" db="EMBL/GenBank/DDBJ databases">
        <authorList>
            <person name="de Groot N.N."/>
        </authorList>
    </citation>
    <scope>NUCLEOTIDE SEQUENCE [LARGE SCALE GENOMIC DNA]</scope>
    <source>
        <strain evidence="8 9">B25</strain>
    </source>
</reference>
<feature type="transmembrane region" description="Helical" evidence="6">
    <location>
        <begin position="718"/>
        <end position="736"/>
    </location>
</feature>
<feature type="transmembrane region" description="Helical" evidence="6">
    <location>
        <begin position="776"/>
        <end position="797"/>
    </location>
</feature>
<evidence type="ECO:0000259" key="7">
    <source>
        <dbReference type="Pfam" id="PF03176"/>
    </source>
</evidence>
<dbReference type="Pfam" id="PF03176">
    <property type="entry name" value="MMPL"/>
    <property type="match status" value="1"/>
</dbReference>
<feature type="transmembrane region" description="Helical" evidence="6">
    <location>
        <begin position="276"/>
        <end position="295"/>
    </location>
</feature>
<evidence type="ECO:0000313" key="9">
    <source>
        <dbReference type="Proteomes" id="UP000182360"/>
    </source>
</evidence>
<evidence type="ECO:0000256" key="4">
    <source>
        <dbReference type="ARBA" id="ARBA00022989"/>
    </source>
</evidence>
<evidence type="ECO:0000313" key="8">
    <source>
        <dbReference type="EMBL" id="SEQ52661.1"/>
    </source>
</evidence>